<dbReference type="PROSITE" id="PS00633">
    <property type="entry name" value="BROMODOMAIN_1"/>
    <property type="match status" value="1"/>
</dbReference>
<dbReference type="SMART" id="SM00571">
    <property type="entry name" value="DDT"/>
    <property type="match status" value="1"/>
</dbReference>
<dbReference type="CDD" id="cd15627">
    <property type="entry name" value="PHD_BAZ1A"/>
    <property type="match status" value="1"/>
</dbReference>
<protein>
    <recommendedName>
        <fullName evidence="20">Bromodomain adjacent to zinc finger domain protein 1A</fullName>
    </recommendedName>
</protein>
<evidence type="ECO:0000259" key="15">
    <source>
        <dbReference type="PROSITE" id="PS50016"/>
    </source>
</evidence>
<name>A0ABP0GVS7_CLALP</name>
<comment type="caution">
    <text evidence="18">The sequence shown here is derived from an EMBL/GenBank/DDBJ whole genome shotgun (WGS) entry which is preliminary data.</text>
</comment>
<sequence>MPLLHRKYFSPKKPPDDLVPNEKIFYCPLTKEVFRDYEEFYERTILCNSLVWSCSITDRPNLTFQEALDCEAAAKKKLAKIPASILKPVLFLVGLFTRSRIDELNDDIYGFVKERYFSGEEVEVFDQSKSGKTSTTKSTCKITKVVSGRSSSSNGHAYGEAITIDDSSSDEDDEMPLSSYQSLKSLEPNEVLYQVQKLKAPGASEKVVPSALIRRRQGIYTRQLSKLLLKAYCLKLEGGATQSYVVKTKVKNKLGLDFLSWKDIFAGPTPSFSSPKGQRSKKISAVGTKTSQENESEKIREKLRKEKIEMKLARELEKEEKRKEKEELRKRRTEELERLREVAKLDKERRRKEREEELIKLKVEREMMKHQKQEEKKRLAEYLKEWSRPRDDLECDDLKDLPTPEIVYSDIPPPLFGDALGLMEFFFTFGDLFDAKDEFPQGVNFDVLSNALMMRNHNSPLCDLIFFFLSNLFRTHSEEEDGFNQIFTESTDRELADEFGHNLNEETVQAFCTLASTWSASYQGFTLNKLELDGFTLTEILRLYILTSASRARGEDRVWRYQQRGGYSIMDDTPLGLCMEHPNIVHKLATNSVFSLTPDEKMQILMCLCNHLLSFVTPRDLLDETWEKLQQAQQAYRDDKFAEKRREKDFAAERAKFKGEQTTLSKLARMKELEEKMHRAEQGLSEDLEENPRNLRKRKQTNDEDDGQPKLLTQEEKEDRLRHFEEEESQAKEAWNYRMSKHQTTVNKLQSSFRVLPLGQDRFYRRYWAIRCLPWIFVEEYVDESLTDDLLSLKSPQKKALFPQLAISGCSTPGLSDSSAAGTPMSINSAKSVGVYLVPFNHAPSGISKVLPASPLTLDQNTVPISSTTSTGFKASYDNPALASPVFKSEHSNNNGISHPVQENLVSTNSNEELSSFNQNLSQGKEHRWYLFSTSDDIENLISSLNTRGFRESKLRECLISRKAVLSESLTKNRNRLADVQQITGVKHCTKVNFREQDCEETLKKLLRDQILDLEARIWEGTLGAIKVEDRPLWRDCIENGLKYDGGGYEDFNKNDRRFDEDFLDKDEIICGPVVTFPLQRENSSINFPIKEEPMQTDESRSRCTVTDLAKALLAVEKGIDKKYMKPPLGVAVDTSRTSRSRTANLENDEANRRKSEKLQERWQMSLLACTSVSQVFLHLSTLERCIMWSRSVLNAKCRICRRKGNAEKMLLCDSCDRGHHMYCLRPALKVVPAGDWFCPDCKPKSSRISPRKVMRTKSFSQDESSDEEEGESDEEESEDEENEEESESSEEISEPPKKNLTYKITRPQRKSGGKPSTCGATRSRANDTRKAQRGDGHAKTGSKRRSTGVWKDLAVCEEILSDTIKHRDSWPFLEPVSKKQVPDYYTIIKNPMDLGTVLKKLKNVQYPSPTEFITDVSQIFLNCHEYNDPRSPIAKMATQLQNFFDSKLNKCGLTQYRLSLNTSKKRRTT</sequence>
<dbReference type="InterPro" id="IPR013136">
    <property type="entry name" value="WSTF_Acf1_Cbp146"/>
</dbReference>
<feature type="compositionally biased region" description="Polar residues" evidence="13">
    <location>
        <begin position="1135"/>
        <end position="1146"/>
    </location>
</feature>
<evidence type="ECO:0000256" key="7">
    <source>
        <dbReference type="ARBA" id="ARBA00023117"/>
    </source>
</evidence>
<dbReference type="InterPro" id="IPR047171">
    <property type="entry name" value="BAZ1A"/>
</dbReference>
<feature type="region of interest" description="Disordered" evidence="13">
    <location>
        <begin position="678"/>
        <end position="725"/>
    </location>
</feature>
<dbReference type="InterPro" id="IPR001487">
    <property type="entry name" value="Bromodomain"/>
</dbReference>
<evidence type="ECO:0000259" key="14">
    <source>
        <dbReference type="PROSITE" id="PS50014"/>
    </source>
</evidence>
<feature type="region of interest" description="Disordered" evidence="13">
    <location>
        <begin position="1133"/>
        <end position="1155"/>
    </location>
</feature>
<evidence type="ECO:0000313" key="19">
    <source>
        <dbReference type="Proteomes" id="UP001642483"/>
    </source>
</evidence>
<dbReference type="PROSITE" id="PS51136">
    <property type="entry name" value="WAC"/>
    <property type="match status" value="1"/>
</dbReference>
<dbReference type="InterPro" id="IPR013083">
    <property type="entry name" value="Znf_RING/FYVE/PHD"/>
</dbReference>
<keyword evidence="3 11" id="KW-0863">Zinc-finger</keyword>
<dbReference type="Pfam" id="PF10537">
    <property type="entry name" value="WAC_Acf1_DNA_bd"/>
    <property type="match status" value="1"/>
</dbReference>
<dbReference type="PROSITE" id="PS50016">
    <property type="entry name" value="ZF_PHD_2"/>
    <property type="match status" value="1"/>
</dbReference>
<dbReference type="InterPro" id="IPR001965">
    <property type="entry name" value="Znf_PHD"/>
</dbReference>
<dbReference type="SUPFAM" id="SSF47370">
    <property type="entry name" value="Bromodomain"/>
    <property type="match status" value="1"/>
</dbReference>
<dbReference type="InterPro" id="IPR036427">
    <property type="entry name" value="Bromodomain-like_sf"/>
</dbReference>
<dbReference type="SMART" id="SM00249">
    <property type="entry name" value="PHD"/>
    <property type="match status" value="1"/>
</dbReference>
<dbReference type="SUPFAM" id="SSF57903">
    <property type="entry name" value="FYVE/PHD zinc finger"/>
    <property type="match status" value="1"/>
</dbReference>
<evidence type="ECO:0000256" key="1">
    <source>
        <dbReference type="ARBA" id="ARBA00004123"/>
    </source>
</evidence>
<dbReference type="Proteomes" id="UP001642483">
    <property type="component" value="Unassembled WGS sequence"/>
</dbReference>
<feature type="domain" description="WAC" evidence="17">
    <location>
        <begin position="22"/>
        <end position="129"/>
    </location>
</feature>
<dbReference type="PROSITE" id="PS01359">
    <property type="entry name" value="ZF_PHD_1"/>
    <property type="match status" value="1"/>
</dbReference>
<evidence type="ECO:0008006" key="20">
    <source>
        <dbReference type="Google" id="ProtNLM"/>
    </source>
</evidence>
<organism evidence="18 19">
    <name type="scientific">Clavelina lepadiformis</name>
    <name type="common">Light-bulb sea squirt</name>
    <name type="synonym">Ascidia lepadiformis</name>
    <dbReference type="NCBI Taxonomy" id="159417"/>
    <lineage>
        <taxon>Eukaryota</taxon>
        <taxon>Metazoa</taxon>
        <taxon>Chordata</taxon>
        <taxon>Tunicata</taxon>
        <taxon>Ascidiacea</taxon>
        <taxon>Aplousobranchia</taxon>
        <taxon>Clavelinidae</taxon>
        <taxon>Clavelina</taxon>
    </lineage>
</organism>
<dbReference type="PRINTS" id="PR00503">
    <property type="entry name" value="BROMODOMAIN"/>
</dbReference>
<dbReference type="InterPro" id="IPR018359">
    <property type="entry name" value="Bromodomain_CS"/>
</dbReference>
<keyword evidence="2" id="KW-0479">Metal-binding</keyword>
<dbReference type="PROSITE" id="PS50014">
    <property type="entry name" value="BROMODOMAIN_2"/>
    <property type="match status" value="1"/>
</dbReference>
<evidence type="ECO:0000313" key="18">
    <source>
        <dbReference type="EMBL" id="CAK8695056.1"/>
    </source>
</evidence>
<feature type="region of interest" description="Disordered" evidence="13">
    <location>
        <begin position="270"/>
        <end position="299"/>
    </location>
</feature>
<evidence type="ECO:0000256" key="3">
    <source>
        <dbReference type="ARBA" id="ARBA00022771"/>
    </source>
</evidence>
<evidence type="ECO:0000256" key="5">
    <source>
        <dbReference type="ARBA" id="ARBA00023015"/>
    </source>
</evidence>
<comment type="subcellular location">
    <subcellularLocation>
        <location evidence="1 12">Nucleus</location>
    </subcellularLocation>
</comment>
<keyword evidence="6" id="KW-0175">Coiled coil</keyword>
<dbReference type="InterPro" id="IPR019787">
    <property type="entry name" value="Znf_PHD-finger"/>
</dbReference>
<evidence type="ECO:0000256" key="4">
    <source>
        <dbReference type="ARBA" id="ARBA00022833"/>
    </source>
</evidence>
<feature type="compositionally biased region" description="Acidic residues" evidence="13">
    <location>
        <begin position="1264"/>
        <end position="1294"/>
    </location>
</feature>
<keyword evidence="4" id="KW-0862">Zinc</keyword>
<keyword evidence="7 10" id="KW-0103">Bromodomain</keyword>
<dbReference type="SMART" id="SM00297">
    <property type="entry name" value="BROMO"/>
    <property type="match status" value="1"/>
</dbReference>
<accession>A0ABP0GVS7</accession>
<dbReference type="InterPro" id="IPR019786">
    <property type="entry name" value="Zinc_finger_PHD-type_CS"/>
</dbReference>
<dbReference type="PROSITE" id="PS50827">
    <property type="entry name" value="DDT"/>
    <property type="match status" value="1"/>
</dbReference>
<evidence type="ECO:0000256" key="13">
    <source>
        <dbReference type="SAM" id="MobiDB-lite"/>
    </source>
</evidence>
<evidence type="ECO:0000256" key="8">
    <source>
        <dbReference type="ARBA" id="ARBA00023163"/>
    </source>
</evidence>
<dbReference type="EMBL" id="CAWYQH010000141">
    <property type="protein sequence ID" value="CAK8695056.1"/>
    <property type="molecule type" value="Genomic_DNA"/>
</dbReference>
<keyword evidence="5" id="KW-0805">Transcription regulation</keyword>
<evidence type="ECO:0000256" key="2">
    <source>
        <dbReference type="ARBA" id="ARBA00022723"/>
    </source>
</evidence>
<keyword evidence="8" id="KW-0804">Transcription</keyword>
<feature type="compositionally biased region" description="Basic and acidic residues" evidence="13">
    <location>
        <begin position="713"/>
        <end position="725"/>
    </location>
</feature>
<feature type="compositionally biased region" description="Basic and acidic residues" evidence="13">
    <location>
        <begin position="1325"/>
        <end position="1339"/>
    </location>
</feature>
<keyword evidence="19" id="KW-1185">Reference proteome</keyword>
<dbReference type="PANTHER" id="PTHR46510">
    <property type="entry name" value="BROMODOMAIN ADJACENT TO ZINC FINGER DOMAIN PROTEIN 1A"/>
    <property type="match status" value="1"/>
</dbReference>
<evidence type="ECO:0000256" key="6">
    <source>
        <dbReference type="ARBA" id="ARBA00023054"/>
    </source>
</evidence>
<dbReference type="InterPro" id="IPR028942">
    <property type="entry name" value="WHIM1_dom"/>
</dbReference>
<evidence type="ECO:0000256" key="11">
    <source>
        <dbReference type="PROSITE-ProRule" id="PRU00146"/>
    </source>
</evidence>
<dbReference type="Pfam" id="PF15613">
    <property type="entry name" value="WSD"/>
    <property type="match status" value="1"/>
</dbReference>
<evidence type="ECO:0000259" key="17">
    <source>
        <dbReference type="PROSITE" id="PS51136"/>
    </source>
</evidence>
<evidence type="ECO:0000259" key="16">
    <source>
        <dbReference type="PROSITE" id="PS50827"/>
    </source>
</evidence>
<dbReference type="Gene3D" id="3.30.40.10">
    <property type="entry name" value="Zinc/RING finger domain, C3HC4 (zinc finger)"/>
    <property type="match status" value="1"/>
</dbReference>
<feature type="region of interest" description="Disordered" evidence="13">
    <location>
        <begin position="1246"/>
        <end position="1345"/>
    </location>
</feature>
<dbReference type="InterPro" id="IPR018501">
    <property type="entry name" value="DDT_dom"/>
</dbReference>
<feature type="domain" description="PHD-type" evidence="15">
    <location>
        <begin position="1195"/>
        <end position="1245"/>
    </location>
</feature>
<evidence type="ECO:0000256" key="10">
    <source>
        <dbReference type="PROSITE-ProRule" id="PRU00035"/>
    </source>
</evidence>
<dbReference type="Pfam" id="PF00439">
    <property type="entry name" value="Bromodomain"/>
    <property type="match status" value="1"/>
</dbReference>
<dbReference type="PANTHER" id="PTHR46510:SF1">
    <property type="entry name" value="BROMODOMAIN ADJACENT TO ZINC FINGER DOMAIN PROTEIN 1A"/>
    <property type="match status" value="1"/>
</dbReference>
<feature type="domain" description="Bromo" evidence="14">
    <location>
        <begin position="1365"/>
        <end position="1435"/>
    </location>
</feature>
<dbReference type="InterPro" id="IPR011011">
    <property type="entry name" value="Znf_FYVE_PHD"/>
</dbReference>
<evidence type="ECO:0000256" key="12">
    <source>
        <dbReference type="PROSITE-ProRule" id="PRU00475"/>
    </source>
</evidence>
<reference evidence="18 19" key="1">
    <citation type="submission" date="2024-02" db="EMBL/GenBank/DDBJ databases">
        <authorList>
            <person name="Daric V."/>
            <person name="Darras S."/>
        </authorList>
    </citation>
    <scope>NUCLEOTIDE SEQUENCE [LARGE SCALE GENOMIC DNA]</scope>
</reference>
<dbReference type="Pfam" id="PF15612">
    <property type="entry name" value="WHIM1"/>
    <property type="match status" value="1"/>
</dbReference>
<dbReference type="InterPro" id="IPR028941">
    <property type="entry name" value="WHIM2_dom"/>
</dbReference>
<dbReference type="Gene3D" id="1.20.920.10">
    <property type="entry name" value="Bromodomain-like"/>
    <property type="match status" value="1"/>
</dbReference>
<keyword evidence="9 12" id="KW-0539">Nucleus</keyword>
<proteinExistence type="predicted"/>
<gene>
    <name evidence="18" type="ORF">CVLEPA_LOCUS28353</name>
</gene>
<evidence type="ECO:0000256" key="9">
    <source>
        <dbReference type="ARBA" id="ARBA00023242"/>
    </source>
</evidence>
<feature type="domain" description="DDT" evidence="16">
    <location>
        <begin position="413"/>
        <end position="478"/>
    </location>
</feature>
<dbReference type="Pfam" id="PF00628">
    <property type="entry name" value="PHD"/>
    <property type="match status" value="1"/>
</dbReference>